<dbReference type="PROSITE" id="PS01227">
    <property type="entry name" value="UPF0012"/>
    <property type="match status" value="1"/>
</dbReference>
<sequence length="259" mass="29316">MKVACVQSDIVFGEPKENFKNVEKQIREAASSGADVVVLPEMWNSGYDLTRLEEIADVNGEEAKKLLSQLSKELNVHIVGGSVSIKKGDKFYNTMYVTNTLGEVIAEYDKAHLIKLMDEHLYFEAGNEKNLFTLDGVKMGGIICYDLRFPEWTRAHSLNGAKVMFIPAQWPTKRIDHWKILLQARAIENQSFIIAVNRVGSDPHNEFGGNSLVISPWGEVLWNGGDEECVQIVDINLEEIDDVRGRIPVFSDRREELYK</sequence>
<dbReference type="RefSeq" id="WP_142608457.1">
    <property type="nucleotide sequence ID" value="NZ_VDGG01000042.1"/>
</dbReference>
<comment type="similarity">
    <text evidence="1">Belongs to the carbon-nitrogen hydrolase superfamily. NIT1/NIT2 family.</text>
</comment>
<dbReference type="GO" id="GO:0016787">
    <property type="term" value="F:hydrolase activity"/>
    <property type="evidence" value="ECO:0007669"/>
    <property type="project" value="UniProtKB-KW"/>
</dbReference>
<dbReference type="Pfam" id="PF00795">
    <property type="entry name" value="CN_hydrolase"/>
    <property type="match status" value="1"/>
</dbReference>
<keyword evidence="3" id="KW-0378">Hydrolase</keyword>
<organism evidence="3 4">
    <name type="scientific">Psychrobacillus soli</name>
    <dbReference type="NCBI Taxonomy" id="1543965"/>
    <lineage>
        <taxon>Bacteria</taxon>
        <taxon>Bacillati</taxon>
        <taxon>Bacillota</taxon>
        <taxon>Bacilli</taxon>
        <taxon>Bacillales</taxon>
        <taxon>Bacillaceae</taxon>
        <taxon>Psychrobacillus</taxon>
    </lineage>
</organism>
<dbReference type="SUPFAM" id="SSF56317">
    <property type="entry name" value="Carbon-nitrogen hydrolase"/>
    <property type="match status" value="1"/>
</dbReference>
<dbReference type="InterPro" id="IPR003010">
    <property type="entry name" value="C-N_Hydrolase"/>
</dbReference>
<dbReference type="PANTHER" id="PTHR23088">
    <property type="entry name" value="NITRILASE-RELATED"/>
    <property type="match status" value="1"/>
</dbReference>
<dbReference type="CDD" id="cd07583">
    <property type="entry name" value="nitrilase_5"/>
    <property type="match status" value="1"/>
</dbReference>
<dbReference type="EMBL" id="VDGG01000042">
    <property type="protein sequence ID" value="TQR09074.1"/>
    <property type="molecule type" value="Genomic_DNA"/>
</dbReference>
<feature type="domain" description="CN hydrolase" evidence="2">
    <location>
        <begin position="1"/>
        <end position="237"/>
    </location>
</feature>
<reference evidence="3 4" key="1">
    <citation type="submission" date="2019-05" db="EMBL/GenBank/DDBJ databases">
        <title>Psychrobacillus vulpis sp. nov., a new species isolated from feces of a red fox that inhabits in The Tablas de Daimiel Natural Park, Albacete, Spain.</title>
        <authorList>
            <person name="Rodriguez M."/>
            <person name="Reina J.C."/>
            <person name="Bejar V."/>
            <person name="Llamas I."/>
        </authorList>
    </citation>
    <scope>NUCLEOTIDE SEQUENCE [LARGE SCALE GENOMIC DNA]</scope>
    <source>
        <strain evidence="3 4">NHI-2</strain>
    </source>
</reference>
<evidence type="ECO:0000256" key="1">
    <source>
        <dbReference type="ARBA" id="ARBA00010613"/>
    </source>
</evidence>
<dbReference type="PROSITE" id="PS50263">
    <property type="entry name" value="CN_HYDROLASE"/>
    <property type="match status" value="1"/>
</dbReference>
<name>A0A544SV40_9BACI</name>
<evidence type="ECO:0000313" key="4">
    <source>
        <dbReference type="Proteomes" id="UP000318937"/>
    </source>
</evidence>
<dbReference type="Proteomes" id="UP000318937">
    <property type="component" value="Unassembled WGS sequence"/>
</dbReference>
<protein>
    <submittedName>
        <fullName evidence="3">Carbon-nitrogen family hydrolase</fullName>
    </submittedName>
</protein>
<accession>A0A544SV40</accession>
<comment type="caution">
    <text evidence="3">The sequence shown here is derived from an EMBL/GenBank/DDBJ whole genome shotgun (WGS) entry which is preliminary data.</text>
</comment>
<dbReference type="PANTHER" id="PTHR23088:SF27">
    <property type="entry name" value="DEAMINATED GLUTATHIONE AMIDASE"/>
    <property type="match status" value="1"/>
</dbReference>
<evidence type="ECO:0000313" key="3">
    <source>
        <dbReference type="EMBL" id="TQR09074.1"/>
    </source>
</evidence>
<dbReference type="InterPro" id="IPR036526">
    <property type="entry name" value="C-N_Hydrolase_sf"/>
</dbReference>
<evidence type="ECO:0000259" key="2">
    <source>
        <dbReference type="PROSITE" id="PS50263"/>
    </source>
</evidence>
<gene>
    <name evidence="3" type="ORF">FG383_16305</name>
</gene>
<dbReference type="AlphaFoldDB" id="A0A544SV40"/>
<keyword evidence="4" id="KW-1185">Reference proteome</keyword>
<dbReference type="OrthoDB" id="9811121at2"/>
<dbReference type="InterPro" id="IPR001110">
    <property type="entry name" value="UPF0012_CS"/>
</dbReference>
<proteinExistence type="inferred from homology"/>
<dbReference type="Gene3D" id="3.60.110.10">
    <property type="entry name" value="Carbon-nitrogen hydrolase"/>
    <property type="match status" value="1"/>
</dbReference>